<dbReference type="Proteomes" id="UP001153555">
    <property type="component" value="Unassembled WGS sequence"/>
</dbReference>
<sequence length="106" mass="12135">MNRKTQSKISRSLHRLIRSVFGQRSNRGDCRQNRAGDGLYSIYDRSGALSTIHESPEFDGLSPEIRSLVIRTASDRRKCLECDNLVDRCLAILIVAFRPWISRDPD</sequence>
<organism evidence="1 2">
    <name type="scientific">Striga hermonthica</name>
    <name type="common">Purple witchweed</name>
    <name type="synonym">Buchnera hermonthica</name>
    <dbReference type="NCBI Taxonomy" id="68872"/>
    <lineage>
        <taxon>Eukaryota</taxon>
        <taxon>Viridiplantae</taxon>
        <taxon>Streptophyta</taxon>
        <taxon>Embryophyta</taxon>
        <taxon>Tracheophyta</taxon>
        <taxon>Spermatophyta</taxon>
        <taxon>Magnoliopsida</taxon>
        <taxon>eudicotyledons</taxon>
        <taxon>Gunneridae</taxon>
        <taxon>Pentapetalae</taxon>
        <taxon>asterids</taxon>
        <taxon>lamiids</taxon>
        <taxon>Lamiales</taxon>
        <taxon>Orobanchaceae</taxon>
        <taxon>Buchnereae</taxon>
        <taxon>Striga</taxon>
    </lineage>
</organism>
<dbReference type="OrthoDB" id="1932439at2759"/>
<keyword evidence="2" id="KW-1185">Reference proteome</keyword>
<name>A0A9N7RMR0_STRHE</name>
<proteinExistence type="predicted"/>
<accession>A0A9N7RMR0</accession>
<dbReference type="AlphaFoldDB" id="A0A9N7RMR0"/>
<comment type="caution">
    <text evidence="1">The sequence shown here is derived from an EMBL/GenBank/DDBJ whole genome shotgun (WGS) entry which is preliminary data.</text>
</comment>
<evidence type="ECO:0000313" key="2">
    <source>
        <dbReference type="Proteomes" id="UP001153555"/>
    </source>
</evidence>
<dbReference type="EMBL" id="CACSLK010030875">
    <property type="protein sequence ID" value="CAA0838221.1"/>
    <property type="molecule type" value="Genomic_DNA"/>
</dbReference>
<evidence type="ECO:0000313" key="1">
    <source>
        <dbReference type="EMBL" id="CAA0838221.1"/>
    </source>
</evidence>
<reference evidence="1" key="1">
    <citation type="submission" date="2019-12" db="EMBL/GenBank/DDBJ databases">
        <authorList>
            <person name="Scholes J."/>
        </authorList>
    </citation>
    <scope>NUCLEOTIDE SEQUENCE</scope>
</reference>
<gene>
    <name evidence="1" type="ORF">SHERM_04830</name>
</gene>
<protein>
    <submittedName>
        <fullName evidence="1">Uncharacterized protein</fullName>
    </submittedName>
</protein>